<sequence>MRIRSPSPAVEETNSGGDEAEMTRWEVTAVASMSDSLTSSVPSIVYMANASSTLICTCSLMSPASSCGSPSSSTSSVKDDS</sequence>
<reference evidence="2" key="1">
    <citation type="journal article" date="2023" name="Mol. Biol. Evol.">
        <title>Third-Generation Sequencing Reveals the Adaptive Role of the Epigenome in Three Deep-Sea Polychaetes.</title>
        <authorList>
            <person name="Perez M."/>
            <person name="Aroh O."/>
            <person name="Sun Y."/>
            <person name="Lan Y."/>
            <person name="Juniper S.K."/>
            <person name="Young C.R."/>
            <person name="Angers B."/>
            <person name="Qian P.Y."/>
        </authorList>
    </citation>
    <scope>NUCLEOTIDE SEQUENCE</scope>
    <source>
        <strain evidence="2">R07B-5</strain>
    </source>
</reference>
<evidence type="ECO:0000256" key="1">
    <source>
        <dbReference type="SAM" id="MobiDB-lite"/>
    </source>
</evidence>
<accession>A0AAD9KTV6</accession>
<evidence type="ECO:0000313" key="3">
    <source>
        <dbReference type="Proteomes" id="UP001209878"/>
    </source>
</evidence>
<name>A0AAD9KTV6_RIDPI</name>
<dbReference type="AlphaFoldDB" id="A0AAD9KTV6"/>
<protein>
    <submittedName>
        <fullName evidence="2">Uncharacterized protein</fullName>
    </submittedName>
</protein>
<evidence type="ECO:0000313" key="2">
    <source>
        <dbReference type="EMBL" id="KAK2176790.1"/>
    </source>
</evidence>
<dbReference type="Proteomes" id="UP001209878">
    <property type="component" value="Unassembled WGS sequence"/>
</dbReference>
<dbReference type="EMBL" id="JAODUO010000640">
    <property type="protein sequence ID" value="KAK2176790.1"/>
    <property type="molecule type" value="Genomic_DNA"/>
</dbReference>
<proteinExistence type="predicted"/>
<feature type="region of interest" description="Disordered" evidence="1">
    <location>
        <begin position="1"/>
        <end position="22"/>
    </location>
</feature>
<keyword evidence="3" id="KW-1185">Reference proteome</keyword>
<gene>
    <name evidence="2" type="ORF">NP493_640g02008</name>
</gene>
<organism evidence="2 3">
    <name type="scientific">Ridgeia piscesae</name>
    <name type="common">Tubeworm</name>
    <dbReference type="NCBI Taxonomy" id="27915"/>
    <lineage>
        <taxon>Eukaryota</taxon>
        <taxon>Metazoa</taxon>
        <taxon>Spiralia</taxon>
        <taxon>Lophotrochozoa</taxon>
        <taxon>Annelida</taxon>
        <taxon>Polychaeta</taxon>
        <taxon>Sedentaria</taxon>
        <taxon>Canalipalpata</taxon>
        <taxon>Sabellida</taxon>
        <taxon>Siboglinidae</taxon>
        <taxon>Ridgeia</taxon>
    </lineage>
</organism>
<comment type="caution">
    <text evidence="2">The sequence shown here is derived from an EMBL/GenBank/DDBJ whole genome shotgun (WGS) entry which is preliminary data.</text>
</comment>